<dbReference type="Gene3D" id="3.20.20.140">
    <property type="entry name" value="Metal-dependent hydrolases"/>
    <property type="match status" value="1"/>
</dbReference>
<dbReference type="InterPro" id="IPR006680">
    <property type="entry name" value="Amidohydro-rel"/>
</dbReference>
<proteinExistence type="predicted"/>
<sequence>MDSPTPVFDAHLHIIDPKHPLVENNGYLPDPFTVEDYLMRVGGLRIAGGLGIAGGAVVSGSFQGFDQCFLVDALSTLGPDFVGVTQLPADTSDDRILELDRNGVKALRFNVARGGSAALVDLDHMARRVHDLAGWHSELYVDARTIDEDLSHRIAGLPAVSIDHFGMHSDGLPALLKLVEQGVKVKATGFGRIELDAAAAMRAIVDVDPSALMVGTDLPSTRAPRPFENADFDIIRDTLSSEELTAVFWDNAAAYYLGRERG</sequence>
<evidence type="ECO:0000313" key="2">
    <source>
        <dbReference type="EMBL" id="SMX86776.1"/>
    </source>
</evidence>
<dbReference type="InterPro" id="IPR032466">
    <property type="entry name" value="Metal_Hydrolase"/>
</dbReference>
<reference evidence="3" key="1">
    <citation type="submission" date="2017-03" db="EMBL/GenBank/DDBJ databases">
        <authorList>
            <person name="Monnet C."/>
        </authorList>
    </citation>
    <scope>NUCLEOTIDE SEQUENCE [LARGE SCALE GENOMIC DNA]</scope>
    <source>
        <strain evidence="3">P10</strain>
    </source>
</reference>
<gene>
    <name evidence="2" type="ORF">BANT10_02011</name>
</gene>
<dbReference type="InterPro" id="IPR052358">
    <property type="entry name" value="Aro_Compnd_Degr_Hydrolases"/>
</dbReference>
<keyword evidence="3" id="KW-1185">Reference proteome</keyword>
<feature type="domain" description="Amidohydrolase-related" evidence="1">
    <location>
        <begin position="9"/>
        <end position="256"/>
    </location>
</feature>
<keyword evidence="2" id="KW-0378">Hydrolase</keyword>
<dbReference type="GO" id="GO:0016787">
    <property type="term" value="F:hydrolase activity"/>
    <property type="evidence" value="ECO:0007669"/>
    <property type="project" value="UniProtKB-KW"/>
</dbReference>
<evidence type="ECO:0000313" key="3">
    <source>
        <dbReference type="Proteomes" id="UP000234342"/>
    </source>
</evidence>
<dbReference type="SUPFAM" id="SSF51556">
    <property type="entry name" value="Metallo-dependent hydrolases"/>
    <property type="match status" value="1"/>
</dbReference>
<dbReference type="Pfam" id="PF04909">
    <property type="entry name" value="Amidohydro_2"/>
    <property type="match status" value="1"/>
</dbReference>
<dbReference type="Proteomes" id="UP000234342">
    <property type="component" value="Unassembled WGS sequence"/>
</dbReference>
<dbReference type="PANTHER" id="PTHR35563">
    <property type="entry name" value="BARREL METAL-DEPENDENT HYDROLASE, PUTATIVE (AFU_ORTHOLOGUE AFUA_1G16240)-RELATED"/>
    <property type="match status" value="1"/>
</dbReference>
<dbReference type="EMBL" id="FXZE01000007">
    <property type="protein sequence ID" value="SMX86776.1"/>
    <property type="molecule type" value="Genomic_DNA"/>
</dbReference>
<accession>A0A2H1JGY9</accession>
<name>A0A2H1JGY9_9MICO</name>
<evidence type="ECO:0000259" key="1">
    <source>
        <dbReference type="Pfam" id="PF04909"/>
    </source>
</evidence>
<dbReference type="RefSeq" id="WP_101643422.1">
    <property type="nucleotide sequence ID" value="NZ_FXZE01000007.1"/>
</dbReference>
<organism evidence="2 3">
    <name type="scientific">Brevibacterium antiquum</name>
    <dbReference type="NCBI Taxonomy" id="234835"/>
    <lineage>
        <taxon>Bacteria</taxon>
        <taxon>Bacillati</taxon>
        <taxon>Actinomycetota</taxon>
        <taxon>Actinomycetes</taxon>
        <taxon>Micrococcales</taxon>
        <taxon>Brevibacteriaceae</taxon>
        <taxon>Brevibacterium</taxon>
    </lineage>
</organism>
<dbReference type="PANTHER" id="PTHR35563:SF2">
    <property type="entry name" value="BARREL METAL-DEPENDENT HYDROLASE, PUTATIVE (AFU_ORTHOLOGUE AFUA_1G16240)-RELATED"/>
    <property type="match status" value="1"/>
</dbReference>
<protein>
    <submittedName>
        <fullName evidence="2">Predicted metal-dependent hydrolase, TIM-barrel fold</fullName>
    </submittedName>
</protein>
<dbReference type="AlphaFoldDB" id="A0A2H1JGY9"/>